<sequence length="136" mass="15767">MHDTNRSLWATGEKVIADSPLERYKQDMIAGLEESLFLKDWKLVKGTSGSSIPHLIDKFTSMSLEFNAFKEKCKEKDVDDLMYTIWLHHRGSDFSIFWNETMELARTFVANNDDEEDERLRTEKMITKLSVGQISG</sequence>
<gene>
    <name evidence="1" type="ORF">TorRG33x02_353590</name>
</gene>
<comment type="caution">
    <text evidence="1">The sequence shown here is derived from an EMBL/GenBank/DDBJ whole genome shotgun (WGS) entry which is preliminary data.</text>
</comment>
<dbReference type="Proteomes" id="UP000237000">
    <property type="component" value="Unassembled WGS sequence"/>
</dbReference>
<evidence type="ECO:0000313" key="1">
    <source>
        <dbReference type="EMBL" id="PON34314.1"/>
    </source>
</evidence>
<name>A0A2P5ACP6_TREOI</name>
<evidence type="ECO:0000313" key="2">
    <source>
        <dbReference type="Proteomes" id="UP000237000"/>
    </source>
</evidence>
<keyword evidence="2" id="KW-1185">Reference proteome</keyword>
<organism evidence="1 2">
    <name type="scientific">Trema orientale</name>
    <name type="common">Charcoal tree</name>
    <name type="synonym">Celtis orientalis</name>
    <dbReference type="NCBI Taxonomy" id="63057"/>
    <lineage>
        <taxon>Eukaryota</taxon>
        <taxon>Viridiplantae</taxon>
        <taxon>Streptophyta</taxon>
        <taxon>Embryophyta</taxon>
        <taxon>Tracheophyta</taxon>
        <taxon>Spermatophyta</taxon>
        <taxon>Magnoliopsida</taxon>
        <taxon>eudicotyledons</taxon>
        <taxon>Gunneridae</taxon>
        <taxon>Pentapetalae</taxon>
        <taxon>rosids</taxon>
        <taxon>fabids</taxon>
        <taxon>Rosales</taxon>
        <taxon>Cannabaceae</taxon>
        <taxon>Trema</taxon>
    </lineage>
</organism>
<proteinExistence type="predicted"/>
<dbReference type="InParanoid" id="A0A2P5ACP6"/>
<reference evidence="2" key="1">
    <citation type="submission" date="2016-06" db="EMBL/GenBank/DDBJ databases">
        <title>Parallel loss of symbiosis genes in relatives of nitrogen-fixing non-legume Parasponia.</title>
        <authorList>
            <person name="Van Velzen R."/>
            <person name="Holmer R."/>
            <person name="Bu F."/>
            <person name="Rutten L."/>
            <person name="Van Zeijl A."/>
            <person name="Liu W."/>
            <person name="Santuari L."/>
            <person name="Cao Q."/>
            <person name="Sharma T."/>
            <person name="Shen D."/>
            <person name="Roswanjaya Y."/>
            <person name="Wardhani T."/>
            <person name="Kalhor M.S."/>
            <person name="Jansen J."/>
            <person name="Van den Hoogen J."/>
            <person name="Gungor B."/>
            <person name="Hartog M."/>
            <person name="Hontelez J."/>
            <person name="Verver J."/>
            <person name="Yang W.-C."/>
            <person name="Schijlen E."/>
            <person name="Repin R."/>
            <person name="Schilthuizen M."/>
            <person name="Schranz E."/>
            <person name="Heidstra R."/>
            <person name="Miyata K."/>
            <person name="Fedorova E."/>
            <person name="Kohlen W."/>
            <person name="Bisseling T."/>
            <person name="Smit S."/>
            <person name="Geurts R."/>
        </authorList>
    </citation>
    <scope>NUCLEOTIDE SEQUENCE [LARGE SCALE GENOMIC DNA]</scope>
    <source>
        <strain evidence="2">cv. RG33-2</strain>
    </source>
</reference>
<protein>
    <submittedName>
        <fullName evidence="1">Uncharacterized protein</fullName>
    </submittedName>
</protein>
<dbReference type="AlphaFoldDB" id="A0A2P5ACP6"/>
<dbReference type="EMBL" id="JXTC01000945">
    <property type="protein sequence ID" value="PON34314.1"/>
    <property type="molecule type" value="Genomic_DNA"/>
</dbReference>
<accession>A0A2P5ACP6</accession>